<dbReference type="InterPro" id="IPR013432">
    <property type="entry name" value="Doc_partner"/>
</dbReference>
<dbReference type="PATRIC" id="fig|472175.3.peg.1742"/>
<dbReference type="InterPro" id="IPR007159">
    <property type="entry name" value="SpoVT-AbrB_dom"/>
</dbReference>
<evidence type="ECO:0000259" key="1">
    <source>
        <dbReference type="SMART" id="SM00966"/>
    </source>
</evidence>
<dbReference type="GO" id="GO:0003677">
    <property type="term" value="F:DNA binding"/>
    <property type="evidence" value="ECO:0007669"/>
    <property type="project" value="InterPro"/>
</dbReference>
<dbReference type="NCBIfam" id="TIGR02609">
    <property type="entry name" value="doc_partner"/>
    <property type="match status" value="1"/>
</dbReference>
<keyword evidence="3" id="KW-1185">Reference proteome</keyword>
<accession>A0A084UCK9</accession>
<dbReference type="InterPro" id="IPR037914">
    <property type="entry name" value="SpoVT-AbrB_sf"/>
</dbReference>
<proteinExistence type="predicted"/>
<evidence type="ECO:0000313" key="2">
    <source>
        <dbReference type="EMBL" id="KFB10695.1"/>
    </source>
</evidence>
<dbReference type="EMBL" id="JMQM01000001">
    <property type="protein sequence ID" value="KFB10695.1"/>
    <property type="molecule type" value="Genomic_DNA"/>
</dbReference>
<dbReference type="eggNOG" id="COG2336">
    <property type="taxonomic scope" value="Bacteria"/>
</dbReference>
<dbReference type="Proteomes" id="UP000053675">
    <property type="component" value="Unassembled WGS sequence"/>
</dbReference>
<dbReference type="Gene3D" id="2.10.260.10">
    <property type="match status" value="1"/>
</dbReference>
<sequence>MNVTIRKIGNSEGVILPKELLRRYNLKAGDVVNVVDEGDKVSLQPSEDAFERQMREARKIMDRYSVALQKLAE</sequence>
<comment type="caution">
    <text evidence="2">The sequence shown here is derived from an EMBL/GenBank/DDBJ whole genome shotgun (WGS) entry which is preliminary data.</text>
</comment>
<feature type="domain" description="SpoVT-AbrB" evidence="1">
    <location>
        <begin position="6"/>
        <end position="51"/>
    </location>
</feature>
<dbReference type="SUPFAM" id="SSF89447">
    <property type="entry name" value="AbrB/MazE/MraZ-like"/>
    <property type="match status" value="1"/>
</dbReference>
<dbReference type="AlphaFoldDB" id="A0A084UCK9"/>
<dbReference type="OrthoDB" id="5459182at2"/>
<protein>
    <submittedName>
        <fullName evidence="2">Transcriptional regulator/antitoxin, MazE</fullName>
    </submittedName>
</protein>
<dbReference type="SMART" id="SM00966">
    <property type="entry name" value="SpoVT_AbrB"/>
    <property type="match status" value="1"/>
</dbReference>
<evidence type="ECO:0000313" key="3">
    <source>
        <dbReference type="Proteomes" id="UP000053675"/>
    </source>
</evidence>
<organism evidence="2 3">
    <name type="scientific">Nitratireductor basaltis</name>
    <dbReference type="NCBI Taxonomy" id="472175"/>
    <lineage>
        <taxon>Bacteria</taxon>
        <taxon>Pseudomonadati</taxon>
        <taxon>Pseudomonadota</taxon>
        <taxon>Alphaproteobacteria</taxon>
        <taxon>Hyphomicrobiales</taxon>
        <taxon>Phyllobacteriaceae</taxon>
        <taxon>Nitratireductor</taxon>
    </lineage>
</organism>
<dbReference type="STRING" id="472175.EL18_01733"/>
<reference evidence="2 3" key="1">
    <citation type="submission" date="2014-05" db="EMBL/GenBank/DDBJ databases">
        <title>Draft Genome Sequence of Nitratireductor basaltis Strain UMTGB225, A Marine Bacterium Isolated from Green Barrel Tunicate.</title>
        <authorList>
            <person name="Gan H.Y."/>
        </authorList>
    </citation>
    <scope>NUCLEOTIDE SEQUENCE [LARGE SCALE GENOMIC DNA]</scope>
    <source>
        <strain evidence="2 3">UMTGB225</strain>
    </source>
</reference>
<dbReference type="Pfam" id="PF04014">
    <property type="entry name" value="MazE_antitoxin"/>
    <property type="match status" value="1"/>
</dbReference>
<name>A0A084UCK9_9HYPH</name>
<dbReference type="RefSeq" id="WP_036481829.1">
    <property type="nucleotide sequence ID" value="NZ_JMQM01000001.1"/>
</dbReference>
<gene>
    <name evidence="2" type="ORF">EL18_01733</name>
</gene>